<geneLocation type="plasmid" evidence="2">
    <name>pNDM229</name>
</geneLocation>
<evidence type="ECO:0000313" key="2">
    <source>
        <dbReference type="EMBL" id="AKU47819.1"/>
    </source>
</evidence>
<keyword evidence="2" id="KW-0614">Plasmid</keyword>
<evidence type="ECO:0000256" key="1">
    <source>
        <dbReference type="ARBA" id="ARBA00023251"/>
    </source>
</evidence>
<dbReference type="PRINTS" id="PR00311">
    <property type="entry name" value="BLEOMYCINRST"/>
</dbReference>
<dbReference type="EC" id="4.4.1.5" evidence="2"/>
<dbReference type="InterPro" id="IPR000335">
    <property type="entry name" value="Bleomycin-R"/>
</dbReference>
<name>A0A0K1LYE6_ACIBZ</name>
<reference evidence="2" key="1">
    <citation type="submission" date="2015-02" db="EMBL/GenBank/DDBJ databases">
        <authorList>
            <person name="Chooi Y.-H."/>
        </authorList>
    </citation>
    <scope>NUCLEOTIDE SEQUENCE</scope>
    <source>
        <strain evidence="2">HPC229</strain>
        <plasmid evidence="2">pNDM229</plasmid>
    </source>
</reference>
<dbReference type="SUPFAM" id="SSF54593">
    <property type="entry name" value="Glyoxalase/Bleomycin resistance protein/Dihydroxybiphenyl dioxygenase"/>
    <property type="match status" value="1"/>
</dbReference>
<proteinExistence type="predicted"/>
<sequence length="45" mass="5141">MADHVTPNLPSRDFDVTEAFYAKLGFATSWKDRGWMILQRGGLQL</sequence>
<dbReference type="GO" id="GO:0046677">
    <property type="term" value="P:response to antibiotic"/>
    <property type="evidence" value="ECO:0007669"/>
    <property type="project" value="UniProtKB-KW"/>
</dbReference>
<dbReference type="GO" id="GO:0004462">
    <property type="term" value="F:lactoylglutathione lyase activity"/>
    <property type="evidence" value="ECO:0007669"/>
    <property type="project" value="UniProtKB-EC"/>
</dbReference>
<feature type="non-terminal residue" evidence="2">
    <location>
        <position position="45"/>
    </location>
</feature>
<protein>
    <submittedName>
        <fullName evidence="2">Bleomycin resistance protein</fullName>
        <ecNumber evidence="2">4.4.1.5</ecNumber>
    </submittedName>
</protein>
<keyword evidence="2" id="KW-0456">Lyase</keyword>
<dbReference type="Gene3D" id="3.10.180.10">
    <property type="entry name" value="2,3-Dihydroxybiphenyl 1,2-Dioxygenase, domain 1"/>
    <property type="match status" value="1"/>
</dbReference>
<keyword evidence="1" id="KW-0046">Antibiotic resistance</keyword>
<dbReference type="AlphaFoldDB" id="A0A0K1LYE6"/>
<organism evidence="2">
    <name type="scientific">Acinetobacter bereziniae</name>
    <name type="common">Acinetobacter genomosp. 10</name>
    <dbReference type="NCBI Taxonomy" id="106648"/>
    <lineage>
        <taxon>Bacteria</taxon>
        <taxon>Pseudomonadati</taxon>
        <taxon>Pseudomonadota</taxon>
        <taxon>Gammaproteobacteria</taxon>
        <taxon>Moraxellales</taxon>
        <taxon>Moraxellaceae</taxon>
        <taxon>Acinetobacter</taxon>
    </lineage>
</organism>
<dbReference type="EMBL" id="KP765738">
    <property type="protein sequence ID" value="AKU47819.1"/>
    <property type="molecule type" value="Genomic_DNA"/>
</dbReference>
<accession>A0A0K1LYE6</accession>
<gene>
    <name evidence="2" type="primary">ble</name>
</gene>
<dbReference type="InterPro" id="IPR029068">
    <property type="entry name" value="Glyas_Bleomycin-R_OHBP_Dase"/>
</dbReference>